<organism evidence="1 2">
    <name type="scientific">Prorocentrum cordatum</name>
    <dbReference type="NCBI Taxonomy" id="2364126"/>
    <lineage>
        <taxon>Eukaryota</taxon>
        <taxon>Sar</taxon>
        <taxon>Alveolata</taxon>
        <taxon>Dinophyceae</taxon>
        <taxon>Prorocentrales</taxon>
        <taxon>Prorocentraceae</taxon>
        <taxon>Prorocentrum</taxon>
    </lineage>
</organism>
<gene>
    <name evidence="1" type="ORF">PCOR1329_LOCUS74802</name>
</gene>
<dbReference type="EMBL" id="CAUYUJ010020170">
    <property type="protein sequence ID" value="CAK0896299.1"/>
    <property type="molecule type" value="Genomic_DNA"/>
</dbReference>
<comment type="caution">
    <text evidence="1">The sequence shown here is derived from an EMBL/GenBank/DDBJ whole genome shotgun (WGS) entry which is preliminary data.</text>
</comment>
<feature type="non-terminal residue" evidence="1">
    <location>
        <position position="651"/>
    </location>
</feature>
<proteinExistence type="predicted"/>
<reference evidence="1" key="1">
    <citation type="submission" date="2023-10" db="EMBL/GenBank/DDBJ databases">
        <authorList>
            <person name="Chen Y."/>
            <person name="Shah S."/>
            <person name="Dougan E. K."/>
            <person name="Thang M."/>
            <person name="Chan C."/>
        </authorList>
    </citation>
    <scope>NUCLEOTIDE SEQUENCE [LARGE SCALE GENOMIC DNA]</scope>
</reference>
<sequence length="651" mass="70916">VASQQQVKDKAVDVICQAITEKLPNVKFSPECKTDVEAVWDAAVAERLQVASQKQVKDKAVDEISQAIAEKFPDVKFNPDCKTDVEAQLTLPSSVDIEKLICEVESQKQVEDYAADKICLAIAEEFPIIKFNSDCKADGEAVWDSAVAKCPRTQLAPPCPADIEELICEVASRKQVEDKAVDEISQALAEKFPSAKFNPDCKTDVEAVWGAAAAKRPRAQPTLPSPADIEEPICEVESQKQVEDKAVDQICQVTTEKAPNIKCNPDCQTDAQAVWGAAVAERPRAQLTPPSPADIQQLICEVAPQMQVKDKAVDESCEVLAEKFPDAQFNPDCRTDVGAVWGAAVAKCPQAQLTLPSPVDIEKLICEVASEKQVDDKAVDEICQVIAETFPDIKFNPDCETVVEAVWGAAVAECPHARLTPPSPADIEKLICEVESQKQVEDKAVDESCEVLAERFPNVKFNPDCKTDVEAVWGAAAAWRPQARLTPPSPADIEKLICEVESQKQVEDKLTPPSPADIQQLICEVAPQMQVKDKAVDESCEVLAEKFPDAQFNPDCKTAQLTLPSPVDIEKLICEVASEKQVEDKAVDESREVLTEKFPHVKFNSDCETDAEAVWGAAAAKCPRAQLTPPSPADIEKLICEVVSQEQVGGV</sequence>
<keyword evidence="2" id="KW-1185">Reference proteome</keyword>
<evidence type="ECO:0000313" key="1">
    <source>
        <dbReference type="EMBL" id="CAK0896299.1"/>
    </source>
</evidence>
<dbReference type="Proteomes" id="UP001189429">
    <property type="component" value="Unassembled WGS sequence"/>
</dbReference>
<name>A0ABN9XDA8_9DINO</name>
<evidence type="ECO:0000313" key="2">
    <source>
        <dbReference type="Proteomes" id="UP001189429"/>
    </source>
</evidence>
<feature type="non-terminal residue" evidence="1">
    <location>
        <position position="1"/>
    </location>
</feature>
<protein>
    <submittedName>
        <fullName evidence="1">Uncharacterized protein</fullName>
    </submittedName>
</protein>
<accession>A0ABN9XDA8</accession>